<dbReference type="PANTHER" id="PTHR47506">
    <property type="entry name" value="TRANSCRIPTIONAL REGULATORY PROTEIN"/>
    <property type="match status" value="1"/>
</dbReference>
<dbReference type="Gene3D" id="1.10.357.10">
    <property type="entry name" value="Tetracycline Repressor, domain 2"/>
    <property type="match status" value="1"/>
</dbReference>
<evidence type="ECO:0000256" key="3">
    <source>
        <dbReference type="ARBA" id="ARBA00023163"/>
    </source>
</evidence>
<organism evidence="6 7">
    <name type="scientific">Phenylobacterium terrae</name>
    <dbReference type="NCBI Taxonomy" id="2665495"/>
    <lineage>
        <taxon>Bacteria</taxon>
        <taxon>Pseudomonadati</taxon>
        <taxon>Pseudomonadota</taxon>
        <taxon>Alphaproteobacteria</taxon>
        <taxon>Caulobacterales</taxon>
        <taxon>Caulobacteraceae</taxon>
        <taxon>Phenylobacterium</taxon>
    </lineage>
</organism>
<accession>A0ABW4N2T7</accession>
<dbReference type="InterPro" id="IPR011075">
    <property type="entry name" value="TetR_C"/>
</dbReference>
<keyword evidence="2 4" id="KW-0238">DNA-binding</keyword>
<dbReference type="Pfam" id="PF16925">
    <property type="entry name" value="TetR_C_13"/>
    <property type="match status" value="1"/>
</dbReference>
<dbReference type="InterPro" id="IPR009057">
    <property type="entry name" value="Homeodomain-like_sf"/>
</dbReference>
<keyword evidence="7" id="KW-1185">Reference proteome</keyword>
<dbReference type="Pfam" id="PF00440">
    <property type="entry name" value="TetR_N"/>
    <property type="match status" value="1"/>
</dbReference>
<dbReference type="RefSeq" id="WP_377283714.1">
    <property type="nucleotide sequence ID" value="NZ_JBHRSI010000009.1"/>
</dbReference>
<name>A0ABW4N2T7_9CAUL</name>
<reference evidence="7" key="1">
    <citation type="journal article" date="2019" name="Int. J. Syst. Evol. Microbiol.">
        <title>The Global Catalogue of Microorganisms (GCM) 10K type strain sequencing project: providing services to taxonomists for standard genome sequencing and annotation.</title>
        <authorList>
            <consortium name="The Broad Institute Genomics Platform"/>
            <consortium name="The Broad Institute Genome Sequencing Center for Infectious Disease"/>
            <person name="Wu L."/>
            <person name="Ma J."/>
        </authorList>
    </citation>
    <scope>NUCLEOTIDE SEQUENCE [LARGE SCALE GENOMIC DNA]</scope>
    <source>
        <strain evidence="7">DFY28</strain>
    </source>
</reference>
<sequence length="196" mass="22058">MRKGEATRARILEEAGRQAAVRGLSVVSLNDVAEAVGLSKSGLFKHFDSKEAMQLAVLQSTLERFAEYVWVPASELPPGRSRLETIFERWLAWSEVENAEGGCLIMAATSELDDQPGPLRDLLQTQQRRWTRTLVKEFRSLREPPLSEAQAQLAAFQMKSFFLGHNENRRLLEDADARALAMAAFKDLLDRTIRGD</sequence>
<feature type="domain" description="HTH tetR-type" evidence="5">
    <location>
        <begin position="5"/>
        <end position="65"/>
    </location>
</feature>
<dbReference type="InterPro" id="IPR036271">
    <property type="entry name" value="Tet_transcr_reg_TetR-rel_C_sf"/>
</dbReference>
<dbReference type="Gene3D" id="1.10.10.60">
    <property type="entry name" value="Homeodomain-like"/>
    <property type="match status" value="1"/>
</dbReference>
<evidence type="ECO:0000259" key="5">
    <source>
        <dbReference type="PROSITE" id="PS50977"/>
    </source>
</evidence>
<evidence type="ECO:0000313" key="7">
    <source>
        <dbReference type="Proteomes" id="UP001597237"/>
    </source>
</evidence>
<dbReference type="PROSITE" id="PS50977">
    <property type="entry name" value="HTH_TETR_2"/>
    <property type="match status" value="1"/>
</dbReference>
<feature type="DNA-binding region" description="H-T-H motif" evidence="4">
    <location>
        <begin position="28"/>
        <end position="47"/>
    </location>
</feature>
<comment type="caution">
    <text evidence="6">The sequence shown here is derived from an EMBL/GenBank/DDBJ whole genome shotgun (WGS) entry which is preliminary data.</text>
</comment>
<evidence type="ECO:0000256" key="4">
    <source>
        <dbReference type="PROSITE-ProRule" id="PRU00335"/>
    </source>
</evidence>
<evidence type="ECO:0000313" key="6">
    <source>
        <dbReference type="EMBL" id="MFD1784336.1"/>
    </source>
</evidence>
<dbReference type="PANTHER" id="PTHR47506:SF6">
    <property type="entry name" value="HTH-TYPE TRANSCRIPTIONAL REPRESSOR NEMR"/>
    <property type="match status" value="1"/>
</dbReference>
<dbReference type="SUPFAM" id="SSF48498">
    <property type="entry name" value="Tetracyclin repressor-like, C-terminal domain"/>
    <property type="match status" value="1"/>
</dbReference>
<dbReference type="InterPro" id="IPR001647">
    <property type="entry name" value="HTH_TetR"/>
</dbReference>
<dbReference type="EMBL" id="JBHUEY010000001">
    <property type="protein sequence ID" value="MFD1784336.1"/>
    <property type="molecule type" value="Genomic_DNA"/>
</dbReference>
<evidence type="ECO:0000256" key="1">
    <source>
        <dbReference type="ARBA" id="ARBA00023015"/>
    </source>
</evidence>
<dbReference type="Proteomes" id="UP001597237">
    <property type="component" value="Unassembled WGS sequence"/>
</dbReference>
<dbReference type="SUPFAM" id="SSF46689">
    <property type="entry name" value="Homeodomain-like"/>
    <property type="match status" value="1"/>
</dbReference>
<protein>
    <submittedName>
        <fullName evidence="6">TetR/AcrR family transcriptional regulator</fullName>
    </submittedName>
</protein>
<proteinExistence type="predicted"/>
<keyword evidence="1" id="KW-0805">Transcription regulation</keyword>
<gene>
    <name evidence="6" type="ORF">ACFSC0_13095</name>
</gene>
<keyword evidence="3" id="KW-0804">Transcription</keyword>
<evidence type="ECO:0000256" key="2">
    <source>
        <dbReference type="ARBA" id="ARBA00023125"/>
    </source>
</evidence>